<evidence type="ECO:0000259" key="14">
    <source>
        <dbReference type="Pfam" id="PF00593"/>
    </source>
</evidence>
<keyword evidence="5" id="KW-0812">Transmembrane</keyword>
<keyword evidence="8" id="KW-0406">Ion transport</keyword>
<evidence type="ECO:0000256" key="12">
    <source>
        <dbReference type="RuleBase" id="RU003357"/>
    </source>
</evidence>
<dbReference type="RefSeq" id="WP_153801805.1">
    <property type="nucleotide sequence ID" value="NZ_CP005986.1"/>
</dbReference>
<accession>A0A059ZU27</accession>
<feature type="signal peptide" evidence="13">
    <location>
        <begin position="1"/>
        <end position="42"/>
    </location>
</feature>
<sequence length="799" mass="86320">MSNRNTIATARVHAGHGTPRSMTPSPLFLALMGAMFCPTAFGADLGSATAPTQSAAVSVGEVSAAAAAESYLGSAQAQSLTQKHNFNSGQSIKVLGKEQIAAAGPLGGSAQALSYAPGVGVTSYGNTGATKNSISINGIKQGYGGFSGGQIDDGSLSVTFDGVPMVDPGTGLWESPQVPQTGILQGINLTYGPGNPQNRWYNNIGGQIDFVPLQPTAKPGGDIKLTYGNYDSKNIVFNIRTGSIDGWSTIIAGGAGSSQSYRQSPDGFNNPSYSYAWFLKTRKTFSNGDFSVGAYLAKGSGYRPVPIPVNPINGVTLTGAAGSPLYSQTTTGFYSSLPKGIWYKQDSNSTWLIYSKLNVALDKTWGLHNMVWYRHGHRLHFHYNNYGLGNPSNLYEYNNPHDAVYGDKLWLSAKLPYNDVSFGGYFLNSRYNTRNAFYNPADGGTRFVPNAHYRSDYFDQTFLAAFLQDRISPLSNLHITPGIRFINLQTHYTPAGQTDFAQAYALYPKNDQGQLPAANTSFTKVEPSVDFNWQPLHWLAVFASYAQAYKEPQFGGGGGLFQKKAPIYNLEKGADYNAGVKVHFDNAPYLHHFLATASFYHLHYTNQYIPLYDANGNYIGDANGDSIYQGVNIAIEDDILYNLHVFANANFEKATFDHYVTSGVSYDGLPVSNVPNKTFNIGTSYRYYLSGILLKPSLWYQYVGAQSLFDNNAGAPSTTKMPGYGTVNLGLHGTVPMQGSVPMLKTVDFSVDILNIANNHYNEFEYITGGGLLGGDSAGQILALPGAPLTVYGSISAHF</sequence>
<keyword evidence="4" id="KW-0410">Iron transport</keyword>
<gene>
    <name evidence="16" type="ORF">Acaty_c1118</name>
</gene>
<evidence type="ECO:0000256" key="3">
    <source>
        <dbReference type="ARBA" id="ARBA00022452"/>
    </source>
</evidence>
<dbReference type="PANTHER" id="PTHR32552">
    <property type="entry name" value="FERRICHROME IRON RECEPTOR-RELATED"/>
    <property type="match status" value="1"/>
</dbReference>
<dbReference type="InterPro" id="IPR036942">
    <property type="entry name" value="Beta-barrel_TonB_sf"/>
</dbReference>
<dbReference type="Gene3D" id="2.170.130.10">
    <property type="entry name" value="TonB-dependent receptor, plug domain"/>
    <property type="match status" value="1"/>
</dbReference>
<feature type="domain" description="TonB-dependent receptor plug" evidence="15">
    <location>
        <begin position="87"/>
        <end position="171"/>
    </location>
</feature>
<proteinExistence type="inferred from homology"/>
<dbReference type="eggNOG" id="COG4772">
    <property type="taxonomic scope" value="Bacteria"/>
</dbReference>
<evidence type="ECO:0000256" key="9">
    <source>
        <dbReference type="ARBA" id="ARBA00023077"/>
    </source>
</evidence>
<dbReference type="GO" id="GO:0009279">
    <property type="term" value="C:cell outer membrane"/>
    <property type="evidence" value="ECO:0007669"/>
    <property type="project" value="UniProtKB-SubCell"/>
</dbReference>
<evidence type="ECO:0000256" key="13">
    <source>
        <dbReference type="SAM" id="SignalP"/>
    </source>
</evidence>
<keyword evidence="6 13" id="KW-0732">Signal</keyword>
<evidence type="ECO:0000256" key="8">
    <source>
        <dbReference type="ARBA" id="ARBA00023065"/>
    </source>
</evidence>
<dbReference type="Proteomes" id="UP000005522">
    <property type="component" value="Chromosome"/>
</dbReference>
<dbReference type="GO" id="GO:0015344">
    <property type="term" value="F:siderophore uptake transmembrane transporter activity"/>
    <property type="evidence" value="ECO:0007669"/>
    <property type="project" value="TreeGrafter"/>
</dbReference>
<evidence type="ECO:0000256" key="4">
    <source>
        <dbReference type="ARBA" id="ARBA00022496"/>
    </source>
</evidence>
<dbReference type="InterPro" id="IPR000531">
    <property type="entry name" value="Beta-barrel_TonB"/>
</dbReference>
<dbReference type="HOGENOM" id="CLU_010358_0_0_6"/>
<keyword evidence="16" id="KW-0675">Receptor</keyword>
<reference evidence="16 17" key="1">
    <citation type="journal article" date="2009" name="J. Bacteriol.">
        <title>Draft genome sequence of the extremely acidophilic bacterium Acidithiobacillus caldus ATCC 51756 reveals metabolic versatility in the genus Acidithiobacillus.</title>
        <authorList>
            <person name="Valdes J."/>
            <person name="Quatrini R."/>
            <person name="Hallberg K."/>
            <person name="Dopson M."/>
            <person name="Valenzuela P.D."/>
            <person name="Holmes D.S."/>
        </authorList>
    </citation>
    <scope>NUCLEOTIDE SEQUENCE [LARGE SCALE GENOMIC DNA]</scope>
    <source>
        <strain evidence="17">ATCC 51756 / DSM 8584 / KU</strain>
    </source>
</reference>
<protein>
    <submittedName>
        <fullName evidence="16">TonB-dependent receptor</fullName>
    </submittedName>
</protein>
<dbReference type="InterPro" id="IPR039426">
    <property type="entry name" value="TonB-dep_rcpt-like"/>
</dbReference>
<keyword evidence="9 12" id="KW-0798">TonB box</keyword>
<keyword evidence="10 12" id="KW-0472">Membrane</keyword>
<keyword evidence="2" id="KW-0813">Transport</keyword>
<dbReference type="SUPFAM" id="SSF56935">
    <property type="entry name" value="Porins"/>
    <property type="match status" value="1"/>
</dbReference>
<name>A0A059ZU27_ACICK</name>
<dbReference type="Gene3D" id="2.40.170.20">
    <property type="entry name" value="TonB-dependent receptor, beta-barrel domain"/>
    <property type="match status" value="1"/>
</dbReference>
<keyword evidence="7" id="KW-0408">Iron</keyword>
<evidence type="ECO:0000313" key="17">
    <source>
        <dbReference type="Proteomes" id="UP000005522"/>
    </source>
</evidence>
<dbReference type="KEGG" id="acz:Acaty_c1118"/>
<dbReference type="Pfam" id="PF00593">
    <property type="entry name" value="TonB_dep_Rec_b-barrel"/>
    <property type="match status" value="1"/>
</dbReference>
<comment type="subcellular location">
    <subcellularLocation>
        <location evidence="1">Cell outer membrane</location>
        <topology evidence="1">Multi-pass membrane protein</topology>
    </subcellularLocation>
</comment>
<keyword evidence="3" id="KW-1134">Transmembrane beta strand</keyword>
<organism evidence="16 17">
    <name type="scientific">Acidithiobacillus caldus (strain ATCC 51756 / DSM 8584 / KU)</name>
    <dbReference type="NCBI Taxonomy" id="637389"/>
    <lineage>
        <taxon>Bacteria</taxon>
        <taxon>Pseudomonadati</taxon>
        <taxon>Pseudomonadota</taxon>
        <taxon>Acidithiobacillia</taxon>
        <taxon>Acidithiobacillales</taxon>
        <taxon>Acidithiobacillaceae</taxon>
        <taxon>Acidithiobacillus</taxon>
    </lineage>
</organism>
<evidence type="ECO:0000256" key="11">
    <source>
        <dbReference type="ARBA" id="ARBA00023237"/>
    </source>
</evidence>
<evidence type="ECO:0000256" key="6">
    <source>
        <dbReference type="ARBA" id="ARBA00022729"/>
    </source>
</evidence>
<dbReference type="InterPro" id="IPR037066">
    <property type="entry name" value="Plug_dom_sf"/>
</dbReference>
<dbReference type="EMBL" id="CP005986">
    <property type="protein sequence ID" value="AIA54988.1"/>
    <property type="molecule type" value="Genomic_DNA"/>
</dbReference>
<feature type="domain" description="TonB-dependent receptor-like beta-barrel" evidence="14">
    <location>
        <begin position="326"/>
        <end position="732"/>
    </location>
</feature>
<comment type="similarity">
    <text evidence="12">Belongs to the TonB-dependent receptor family.</text>
</comment>
<dbReference type="InterPro" id="IPR012910">
    <property type="entry name" value="Plug_dom"/>
</dbReference>
<evidence type="ECO:0000259" key="15">
    <source>
        <dbReference type="Pfam" id="PF07715"/>
    </source>
</evidence>
<feature type="chain" id="PRO_5001581963" evidence="13">
    <location>
        <begin position="43"/>
        <end position="799"/>
    </location>
</feature>
<evidence type="ECO:0000256" key="5">
    <source>
        <dbReference type="ARBA" id="ARBA00022692"/>
    </source>
</evidence>
<evidence type="ECO:0000256" key="10">
    <source>
        <dbReference type="ARBA" id="ARBA00023136"/>
    </source>
</evidence>
<dbReference type="PANTHER" id="PTHR32552:SF68">
    <property type="entry name" value="FERRICHROME OUTER MEMBRANE TRANSPORTER_PHAGE RECEPTOR"/>
    <property type="match status" value="1"/>
</dbReference>
<evidence type="ECO:0000313" key="16">
    <source>
        <dbReference type="EMBL" id="AIA54988.1"/>
    </source>
</evidence>
<evidence type="ECO:0000256" key="1">
    <source>
        <dbReference type="ARBA" id="ARBA00004571"/>
    </source>
</evidence>
<dbReference type="AlphaFoldDB" id="A0A059ZU27"/>
<evidence type="ECO:0000256" key="2">
    <source>
        <dbReference type="ARBA" id="ARBA00022448"/>
    </source>
</evidence>
<keyword evidence="11" id="KW-0998">Cell outer membrane</keyword>
<dbReference type="Pfam" id="PF07715">
    <property type="entry name" value="Plug"/>
    <property type="match status" value="1"/>
</dbReference>
<evidence type="ECO:0000256" key="7">
    <source>
        <dbReference type="ARBA" id="ARBA00023004"/>
    </source>
</evidence>